<organism evidence="2 3">
    <name type="scientific">Extremus antarcticus</name>
    <dbReference type="NCBI Taxonomy" id="702011"/>
    <lineage>
        <taxon>Eukaryota</taxon>
        <taxon>Fungi</taxon>
        <taxon>Dikarya</taxon>
        <taxon>Ascomycota</taxon>
        <taxon>Pezizomycotina</taxon>
        <taxon>Dothideomycetes</taxon>
        <taxon>Dothideomycetidae</taxon>
        <taxon>Mycosphaerellales</taxon>
        <taxon>Extremaceae</taxon>
        <taxon>Extremus</taxon>
    </lineage>
</organism>
<gene>
    <name evidence="2" type="ORF">LTR09_003626</name>
</gene>
<comment type="caution">
    <text evidence="2">The sequence shown here is derived from an EMBL/GenBank/DDBJ whole genome shotgun (WGS) entry which is preliminary data.</text>
</comment>
<dbReference type="Proteomes" id="UP001271007">
    <property type="component" value="Unassembled WGS sequence"/>
</dbReference>
<feature type="compositionally biased region" description="Low complexity" evidence="1">
    <location>
        <begin position="134"/>
        <end position="143"/>
    </location>
</feature>
<feature type="region of interest" description="Disordered" evidence="1">
    <location>
        <begin position="134"/>
        <end position="178"/>
    </location>
</feature>
<sequence length="200" mass="22160">MGNSQSNYRTYQKLYHVMPLVDSSGPATSWFDKSSKPFADEKDRDQFIYAAITCLSQNGKLNLEEHSFRLLYSRRENDRMVARLVAEKEGVIKAQVEPNEDGKDQAEALKALRRHIELALDRILRDVPGASSLPASRSPLAIAGPSSRVSPPVLPARPSFPTEEQGSSRSNVPAEAPLAYGRAVKDWRSLDDAKEKGPPL</sequence>
<evidence type="ECO:0000313" key="3">
    <source>
        <dbReference type="Proteomes" id="UP001271007"/>
    </source>
</evidence>
<reference evidence="2" key="1">
    <citation type="submission" date="2023-04" db="EMBL/GenBank/DDBJ databases">
        <title>Black Yeasts Isolated from many extreme environments.</title>
        <authorList>
            <person name="Coleine C."/>
            <person name="Stajich J.E."/>
            <person name="Selbmann L."/>
        </authorList>
    </citation>
    <scope>NUCLEOTIDE SEQUENCE</scope>
    <source>
        <strain evidence="2">CCFEE 5312</strain>
    </source>
</reference>
<feature type="compositionally biased region" description="Polar residues" evidence="1">
    <location>
        <begin position="162"/>
        <end position="171"/>
    </location>
</feature>
<evidence type="ECO:0000313" key="2">
    <source>
        <dbReference type="EMBL" id="KAK3055705.1"/>
    </source>
</evidence>
<proteinExistence type="predicted"/>
<dbReference type="AlphaFoldDB" id="A0AAJ0DRV6"/>
<dbReference type="EMBL" id="JAWDJX010000008">
    <property type="protein sequence ID" value="KAK3055705.1"/>
    <property type="molecule type" value="Genomic_DNA"/>
</dbReference>
<keyword evidence="3" id="KW-1185">Reference proteome</keyword>
<name>A0AAJ0DRV6_9PEZI</name>
<protein>
    <submittedName>
        <fullName evidence="2">Uncharacterized protein</fullName>
    </submittedName>
</protein>
<evidence type="ECO:0000256" key="1">
    <source>
        <dbReference type="SAM" id="MobiDB-lite"/>
    </source>
</evidence>
<accession>A0AAJ0DRV6</accession>